<keyword evidence="2" id="KW-1185">Reference proteome</keyword>
<reference evidence="3" key="1">
    <citation type="submission" date="2016-11" db="UniProtKB">
        <authorList>
            <consortium name="WormBaseParasite"/>
        </authorList>
    </citation>
    <scope>IDENTIFICATION</scope>
</reference>
<accession>A0A1I7YCM9</accession>
<organism evidence="2 3">
    <name type="scientific">Steinernema glaseri</name>
    <dbReference type="NCBI Taxonomy" id="37863"/>
    <lineage>
        <taxon>Eukaryota</taxon>
        <taxon>Metazoa</taxon>
        <taxon>Ecdysozoa</taxon>
        <taxon>Nematoda</taxon>
        <taxon>Chromadorea</taxon>
        <taxon>Rhabditida</taxon>
        <taxon>Tylenchina</taxon>
        <taxon>Panagrolaimomorpha</taxon>
        <taxon>Strongyloidoidea</taxon>
        <taxon>Steinernematidae</taxon>
        <taxon>Steinernema</taxon>
    </lineage>
</organism>
<feature type="region of interest" description="Disordered" evidence="1">
    <location>
        <begin position="32"/>
        <end position="52"/>
    </location>
</feature>
<dbReference type="Proteomes" id="UP000095287">
    <property type="component" value="Unplaced"/>
</dbReference>
<protein>
    <submittedName>
        <fullName evidence="3">Amidase domain-containing protein</fullName>
    </submittedName>
</protein>
<dbReference type="AlphaFoldDB" id="A0A1I7YCM9"/>
<dbReference type="WBParaSite" id="L893_g14981.t1">
    <property type="protein sequence ID" value="L893_g14981.t1"/>
    <property type="gene ID" value="L893_g14981"/>
</dbReference>
<evidence type="ECO:0000256" key="1">
    <source>
        <dbReference type="SAM" id="MobiDB-lite"/>
    </source>
</evidence>
<sequence>MYGCNDLFGLATVTTPMILPASMIGAATCITDDSGSSGSLRVERAPYSPRRV</sequence>
<name>A0A1I7YCM9_9BILA</name>
<proteinExistence type="predicted"/>
<evidence type="ECO:0000313" key="2">
    <source>
        <dbReference type="Proteomes" id="UP000095287"/>
    </source>
</evidence>
<evidence type="ECO:0000313" key="3">
    <source>
        <dbReference type="WBParaSite" id="L893_g14981.t1"/>
    </source>
</evidence>